<reference evidence="2 3" key="1">
    <citation type="journal article" date="2019" name="Nat. Ecol. Evol.">
        <title>Megaphylogeny resolves global patterns of mushroom evolution.</title>
        <authorList>
            <person name="Varga T."/>
            <person name="Krizsan K."/>
            <person name="Foldi C."/>
            <person name="Dima B."/>
            <person name="Sanchez-Garcia M."/>
            <person name="Sanchez-Ramirez S."/>
            <person name="Szollosi G.J."/>
            <person name="Szarkandi J.G."/>
            <person name="Papp V."/>
            <person name="Albert L."/>
            <person name="Andreopoulos W."/>
            <person name="Angelini C."/>
            <person name="Antonin V."/>
            <person name="Barry K.W."/>
            <person name="Bougher N.L."/>
            <person name="Buchanan P."/>
            <person name="Buyck B."/>
            <person name="Bense V."/>
            <person name="Catcheside P."/>
            <person name="Chovatia M."/>
            <person name="Cooper J."/>
            <person name="Damon W."/>
            <person name="Desjardin D."/>
            <person name="Finy P."/>
            <person name="Geml J."/>
            <person name="Haridas S."/>
            <person name="Hughes K."/>
            <person name="Justo A."/>
            <person name="Karasinski D."/>
            <person name="Kautmanova I."/>
            <person name="Kiss B."/>
            <person name="Kocsube S."/>
            <person name="Kotiranta H."/>
            <person name="LaButti K.M."/>
            <person name="Lechner B.E."/>
            <person name="Liimatainen K."/>
            <person name="Lipzen A."/>
            <person name="Lukacs Z."/>
            <person name="Mihaltcheva S."/>
            <person name="Morgado L.N."/>
            <person name="Niskanen T."/>
            <person name="Noordeloos M.E."/>
            <person name="Ohm R.A."/>
            <person name="Ortiz-Santana B."/>
            <person name="Ovrebo C."/>
            <person name="Racz N."/>
            <person name="Riley R."/>
            <person name="Savchenko A."/>
            <person name="Shiryaev A."/>
            <person name="Soop K."/>
            <person name="Spirin V."/>
            <person name="Szebenyi C."/>
            <person name="Tomsovsky M."/>
            <person name="Tulloss R.E."/>
            <person name="Uehling J."/>
            <person name="Grigoriev I.V."/>
            <person name="Vagvolgyi C."/>
            <person name="Papp T."/>
            <person name="Martin F.M."/>
            <person name="Miettinen O."/>
            <person name="Hibbett D.S."/>
            <person name="Nagy L.G."/>
        </authorList>
    </citation>
    <scope>NUCLEOTIDE SEQUENCE [LARGE SCALE GENOMIC DNA]</scope>
    <source>
        <strain evidence="2 3">CBS 309.79</strain>
    </source>
</reference>
<evidence type="ECO:0000256" key="1">
    <source>
        <dbReference type="SAM" id="MobiDB-lite"/>
    </source>
</evidence>
<evidence type="ECO:0000313" key="3">
    <source>
        <dbReference type="Proteomes" id="UP000305067"/>
    </source>
</evidence>
<gene>
    <name evidence="2" type="ORF">BDV98DRAFT_558004</name>
</gene>
<accession>A0A5C3QZU5</accession>
<dbReference type="EMBL" id="ML178814">
    <property type="protein sequence ID" value="TFL07525.1"/>
    <property type="molecule type" value="Genomic_DNA"/>
</dbReference>
<sequence length="79" mass="9224">MCSKEKKQISEVQGSSRPTKEARQRAAGSQWMLAYMSVRYLSILLQSVCECRYICYTGFLLSLSKYSTLQWRIILLTYQ</sequence>
<feature type="region of interest" description="Disordered" evidence="1">
    <location>
        <begin position="1"/>
        <end position="23"/>
    </location>
</feature>
<dbReference type="Proteomes" id="UP000305067">
    <property type="component" value="Unassembled WGS sequence"/>
</dbReference>
<evidence type="ECO:0000313" key="2">
    <source>
        <dbReference type="EMBL" id="TFL07525.1"/>
    </source>
</evidence>
<dbReference type="AlphaFoldDB" id="A0A5C3QZU5"/>
<name>A0A5C3QZU5_9AGAR</name>
<protein>
    <submittedName>
        <fullName evidence="2">Uncharacterized protein</fullName>
    </submittedName>
</protein>
<organism evidence="2 3">
    <name type="scientific">Pterulicium gracile</name>
    <dbReference type="NCBI Taxonomy" id="1884261"/>
    <lineage>
        <taxon>Eukaryota</taxon>
        <taxon>Fungi</taxon>
        <taxon>Dikarya</taxon>
        <taxon>Basidiomycota</taxon>
        <taxon>Agaricomycotina</taxon>
        <taxon>Agaricomycetes</taxon>
        <taxon>Agaricomycetidae</taxon>
        <taxon>Agaricales</taxon>
        <taxon>Pleurotineae</taxon>
        <taxon>Pterulaceae</taxon>
        <taxon>Pterulicium</taxon>
    </lineage>
</organism>
<proteinExistence type="predicted"/>
<keyword evidence="3" id="KW-1185">Reference proteome</keyword>